<keyword evidence="2" id="KW-0175">Coiled coil</keyword>
<sequence length="241" mass="27273">MSGRKKIMGYTVIMGLFGFMLSVQFLSIKEPVTRDTRDLWEIREQLKEEQKQQSDLLEEIRKYDKLLNTYDTMGGEEREQALKKTLDELKIQAGLTEVKGEGMNLRLEPLFSQDLIGENTISVSPDLLRKLINELNTYDAEHISINGHRVSSTTVIRDINGVTKMDGYELDTLPIEIKVIAKDANKLFDRVKVSSTHDLFAVDNIKLTAEKPREDIVVPGSDKKIRTGELKPYESGKGGGN</sequence>
<dbReference type="InterPro" id="IPR010273">
    <property type="entry name" value="DUF881"/>
</dbReference>
<comment type="similarity">
    <text evidence="1">Belongs to the UPF0749 family.</text>
</comment>
<feature type="region of interest" description="Disordered" evidence="3">
    <location>
        <begin position="219"/>
        <end position="241"/>
    </location>
</feature>
<evidence type="ECO:0000256" key="3">
    <source>
        <dbReference type="SAM" id="MobiDB-lite"/>
    </source>
</evidence>
<name>A0ABZ2NLG2_9BACI</name>
<evidence type="ECO:0000256" key="1">
    <source>
        <dbReference type="ARBA" id="ARBA00009108"/>
    </source>
</evidence>
<dbReference type="RefSeq" id="WP_231889990.1">
    <property type="nucleotide sequence ID" value="NZ_CP147407.1"/>
</dbReference>
<dbReference type="Proteomes" id="UP001377337">
    <property type="component" value="Chromosome"/>
</dbReference>
<dbReference type="Pfam" id="PF05949">
    <property type="entry name" value="DUF881"/>
    <property type="match status" value="1"/>
</dbReference>
<keyword evidence="4" id="KW-0472">Membrane</keyword>
<proteinExistence type="inferred from homology"/>
<evidence type="ECO:0000313" key="5">
    <source>
        <dbReference type="EMBL" id="WXB98668.1"/>
    </source>
</evidence>
<keyword evidence="4" id="KW-1133">Transmembrane helix</keyword>
<keyword evidence="6" id="KW-1185">Reference proteome</keyword>
<dbReference type="EMBL" id="CP147407">
    <property type="protein sequence ID" value="WXB98668.1"/>
    <property type="molecule type" value="Genomic_DNA"/>
</dbReference>
<feature type="coiled-coil region" evidence="2">
    <location>
        <begin position="39"/>
        <end position="66"/>
    </location>
</feature>
<protein>
    <submittedName>
        <fullName evidence="5">DUF881 domain-containing protein</fullName>
    </submittedName>
</protein>
<dbReference type="PANTHER" id="PTHR37313:SF2">
    <property type="entry name" value="UPF0749 PROTEIN YLXX"/>
    <property type="match status" value="1"/>
</dbReference>
<organism evidence="5 6">
    <name type="scientific">Metabacillus sediminis</name>
    <dbReference type="NCBI Taxonomy" id="3117746"/>
    <lineage>
        <taxon>Bacteria</taxon>
        <taxon>Bacillati</taxon>
        <taxon>Bacillota</taxon>
        <taxon>Bacilli</taxon>
        <taxon>Bacillales</taxon>
        <taxon>Bacillaceae</taxon>
        <taxon>Metabacillus</taxon>
    </lineage>
</organism>
<accession>A0ABZ2NLG2</accession>
<dbReference type="Gene3D" id="3.30.70.1880">
    <property type="entry name" value="Protein of unknown function DUF881"/>
    <property type="match status" value="1"/>
</dbReference>
<feature type="compositionally biased region" description="Basic and acidic residues" evidence="3">
    <location>
        <begin position="219"/>
        <end position="234"/>
    </location>
</feature>
<keyword evidence="4" id="KW-0812">Transmembrane</keyword>
<dbReference type="PANTHER" id="PTHR37313">
    <property type="entry name" value="UPF0749 PROTEIN RV1825"/>
    <property type="match status" value="1"/>
</dbReference>
<gene>
    <name evidence="5" type="ORF">WCV65_09385</name>
</gene>
<evidence type="ECO:0000313" key="6">
    <source>
        <dbReference type="Proteomes" id="UP001377337"/>
    </source>
</evidence>
<evidence type="ECO:0000256" key="4">
    <source>
        <dbReference type="SAM" id="Phobius"/>
    </source>
</evidence>
<reference evidence="5 6" key="1">
    <citation type="submission" date="2024-02" db="EMBL/GenBank/DDBJ databases">
        <title>Seven novel Bacillus-like species.</title>
        <authorList>
            <person name="Liu G."/>
        </authorList>
    </citation>
    <scope>NUCLEOTIDE SEQUENCE [LARGE SCALE GENOMIC DNA]</scope>
    <source>
        <strain evidence="5 6">FJAT-52054</strain>
    </source>
</reference>
<feature type="transmembrane region" description="Helical" evidence="4">
    <location>
        <begin position="7"/>
        <end position="27"/>
    </location>
</feature>
<evidence type="ECO:0000256" key="2">
    <source>
        <dbReference type="SAM" id="Coils"/>
    </source>
</evidence>